<evidence type="ECO:0000256" key="2">
    <source>
        <dbReference type="SAM" id="SignalP"/>
    </source>
</evidence>
<sequence length="570" mass="62210">MQTQLGRGRAALLLLLLHRATATLLPTTLVRPHPGVSVGGLSYRTNMITPRLRSAGNRGTAIFLSSRCCLIPARSMTTIPGSTCAASCESKLCLLCDTPYTSWVEHSCEDAHVARSVVCRFFVMPERSESIMQHLERHIALDLKEVDALTDRKVGRRRERLLAGLVHLVEKGVLRDSLPTLPPPTTAHKIMDNVRGAGVSGASLEVNSDLFINRILVGEAYLRREVLDRCARLMPSLTAMELNSVATYVMSPRQLARIFDELSLVELLMVRAEVDRAPENATTATAAANDPARAEEPASVEQLHETTSAPLPGIDTGTESLPVQQPSSSTTATTSLSRPRWRLSREDKAYIMCACLGELHRFHEQERPRSVISKSAADAIVLNVLAGHGRENLVSELVHETLQRIVDEGTMVWRQHQEDVKGRGCSSEANLAGTPRVSARREPDTASSVSEGLRYVRTAPLPSKPFPRPASQVIPDSVAAEKLVSSYLPFNDVDQLCGAATNTGEVTTATPPGSSTHCTCTTSPELISVLHTSEKDWGPLTAELRKRAEDWNRLPFVPSTPELKASKTSH</sequence>
<feature type="compositionally biased region" description="Polar residues" evidence="1">
    <location>
        <begin position="317"/>
        <end position="326"/>
    </location>
</feature>
<dbReference type="CDD" id="cd23724">
    <property type="entry name" value="ZF_RNaseIII_KREPB4"/>
    <property type="match status" value="1"/>
</dbReference>
<keyword evidence="2" id="KW-0732">Signal</keyword>
<dbReference type="Proteomes" id="UP000419144">
    <property type="component" value="Unassembled WGS sequence"/>
</dbReference>
<comment type="caution">
    <text evidence="3">The sequence shown here is derived from an EMBL/GenBank/DDBJ whole genome shotgun (WGS) entry which is preliminary data.</text>
</comment>
<feature type="compositionally biased region" description="Low complexity" evidence="1">
    <location>
        <begin position="327"/>
        <end position="337"/>
    </location>
</feature>
<accession>A0A640KQS9</accession>
<feature type="region of interest" description="Disordered" evidence="1">
    <location>
        <begin position="424"/>
        <end position="450"/>
    </location>
</feature>
<evidence type="ECO:0000256" key="1">
    <source>
        <dbReference type="SAM" id="MobiDB-lite"/>
    </source>
</evidence>
<dbReference type="AlphaFoldDB" id="A0A640KQS9"/>
<gene>
    <name evidence="3" type="ORF">LtaPh_3321600</name>
</gene>
<evidence type="ECO:0000313" key="3">
    <source>
        <dbReference type="EMBL" id="GET91953.1"/>
    </source>
</evidence>
<feature type="signal peptide" evidence="2">
    <location>
        <begin position="1"/>
        <end position="22"/>
    </location>
</feature>
<evidence type="ECO:0000313" key="4">
    <source>
        <dbReference type="Proteomes" id="UP000419144"/>
    </source>
</evidence>
<keyword evidence="4" id="KW-1185">Reference proteome</keyword>
<dbReference type="OrthoDB" id="273766at2759"/>
<name>A0A640KQS9_LEITA</name>
<feature type="region of interest" description="Disordered" evidence="1">
    <location>
        <begin position="280"/>
        <end position="339"/>
    </location>
</feature>
<feature type="compositionally biased region" description="Low complexity" evidence="1">
    <location>
        <begin position="280"/>
        <end position="291"/>
    </location>
</feature>
<organism evidence="3 4">
    <name type="scientific">Leishmania tarentolae</name>
    <name type="common">Sauroleishmania tarentolae</name>
    <dbReference type="NCBI Taxonomy" id="5689"/>
    <lineage>
        <taxon>Eukaryota</taxon>
        <taxon>Discoba</taxon>
        <taxon>Euglenozoa</taxon>
        <taxon>Kinetoplastea</taxon>
        <taxon>Metakinetoplastina</taxon>
        <taxon>Trypanosomatida</taxon>
        <taxon>Trypanosomatidae</taxon>
        <taxon>Leishmaniinae</taxon>
        <taxon>Leishmania</taxon>
        <taxon>lizard Leishmania</taxon>
    </lineage>
</organism>
<dbReference type="EMBL" id="BLBS01000052">
    <property type="protein sequence ID" value="GET91953.1"/>
    <property type="molecule type" value="Genomic_DNA"/>
</dbReference>
<protein>
    <submittedName>
        <fullName evidence="3">RNA editing complex protein MP46</fullName>
    </submittedName>
</protein>
<dbReference type="VEuPathDB" id="TriTrypDB:LtaPh_3321600"/>
<proteinExistence type="predicted"/>
<reference evidence="3" key="1">
    <citation type="submission" date="2019-11" db="EMBL/GenBank/DDBJ databases">
        <title>Leishmania tarentolae CDS.</title>
        <authorList>
            <person name="Goto Y."/>
            <person name="Yamagishi J."/>
        </authorList>
    </citation>
    <scope>NUCLEOTIDE SEQUENCE [LARGE SCALE GENOMIC DNA]</scope>
    <source>
        <strain evidence="3">Parrot Tar II</strain>
    </source>
</reference>
<feature type="chain" id="PRO_5025008518" evidence="2">
    <location>
        <begin position="23"/>
        <end position="570"/>
    </location>
</feature>